<sequence length="306" mass="35900">MFNVTKISFFLIFTTTIQCLDDCNKNYFKNAITSYGKRKGYDEYRIFLEEEISTVYSMKVTGENIKHLCRNEIPEAILKADLQNIGLSYIEVNFLQNTTLRMLNLSFNSIFKVRNNVFSDSKLVLLDLSHNIVEILEGKAFENMPFLEGIILDYNRISKWDSNWFKNTNLHLVSLKNNIIAELPRNATQNLKGHTDKYLYILLLKIYLDNNRIKYIHPEAFTNLNKMGIISLTYNKLFELSSKTFESVYSIGYMDVSHNNFICFSSQSLTTFNNVRTLVIANNRLNDECRKQMMRFFENKMDVIIF</sequence>
<evidence type="ECO:0000256" key="3">
    <source>
        <dbReference type="SAM" id="SignalP"/>
    </source>
</evidence>
<dbReference type="SMART" id="SM00369">
    <property type="entry name" value="LRR_TYP"/>
    <property type="match status" value="6"/>
</dbReference>
<proteinExistence type="predicted"/>
<accession>A0A9P0ATS1</accession>
<dbReference type="PANTHER" id="PTHR24366:SF96">
    <property type="entry name" value="LEUCINE RICH REPEAT CONTAINING 53"/>
    <property type="match status" value="1"/>
</dbReference>
<dbReference type="InterPro" id="IPR003591">
    <property type="entry name" value="Leu-rich_rpt_typical-subtyp"/>
</dbReference>
<dbReference type="EMBL" id="OV121142">
    <property type="protein sequence ID" value="CAH0549429.1"/>
    <property type="molecule type" value="Genomic_DNA"/>
</dbReference>
<keyword evidence="5" id="KW-1185">Reference proteome</keyword>
<dbReference type="InterPro" id="IPR001611">
    <property type="entry name" value="Leu-rich_rpt"/>
</dbReference>
<evidence type="ECO:0000256" key="2">
    <source>
        <dbReference type="ARBA" id="ARBA00022737"/>
    </source>
</evidence>
<dbReference type="OrthoDB" id="6665741at2759"/>
<keyword evidence="2" id="KW-0677">Repeat</keyword>
<dbReference type="PANTHER" id="PTHR24366">
    <property type="entry name" value="IG(IMMUNOGLOBULIN) AND LRR(LEUCINE RICH REPEAT) DOMAINS"/>
    <property type="match status" value="1"/>
</dbReference>
<protein>
    <submittedName>
        <fullName evidence="4">Uncharacterized protein</fullName>
    </submittedName>
</protein>
<dbReference type="AlphaFoldDB" id="A0A9P0ATS1"/>
<dbReference type="Proteomes" id="UP001154078">
    <property type="component" value="Chromosome 11"/>
</dbReference>
<dbReference type="SUPFAM" id="SSF52058">
    <property type="entry name" value="L domain-like"/>
    <property type="match status" value="1"/>
</dbReference>
<organism evidence="4 5">
    <name type="scientific">Brassicogethes aeneus</name>
    <name type="common">Rape pollen beetle</name>
    <name type="synonym">Meligethes aeneus</name>
    <dbReference type="NCBI Taxonomy" id="1431903"/>
    <lineage>
        <taxon>Eukaryota</taxon>
        <taxon>Metazoa</taxon>
        <taxon>Ecdysozoa</taxon>
        <taxon>Arthropoda</taxon>
        <taxon>Hexapoda</taxon>
        <taxon>Insecta</taxon>
        <taxon>Pterygota</taxon>
        <taxon>Neoptera</taxon>
        <taxon>Endopterygota</taxon>
        <taxon>Coleoptera</taxon>
        <taxon>Polyphaga</taxon>
        <taxon>Cucujiformia</taxon>
        <taxon>Nitidulidae</taxon>
        <taxon>Meligethinae</taxon>
        <taxon>Brassicogethes</taxon>
    </lineage>
</organism>
<name>A0A9P0ATS1_BRAAE</name>
<reference evidence="4" key="1">
    <citation type="submission" date="2021-12" db="EMBL/GenBank/DDBJ databases">
        <authorList>
            <person name="King R."/>
        </authorList>
    </citation>
    <scope>NUCLEOTIDE SEQUENCE</scope>
</reference>
<gene>
    <name evidence="4" type="ORF">MELIAE_LOCUS2566</name>
</gene>
<dbReference type="InterPro" id="IPR032675">
    <property type="entry name" value="LRR_dom_sf"/>
</dbReference>
<evidence type="ECO:0000313" key="5">
    <source>
        <dbReference type="Proteomes" id="UP001154078"/>
    </source>
</evidence>
<keyword evidence="3" id="KW-0732">Signal</keyword>
<feature type="chain" id="PRO_5040142013" evidence="3">
    <location>
        <begin position="20"/>
        <end position="306"/>
    </location>
</feature>
<evidence type="ECO:0000313" key="4">
    <source>
        <dbReference type="EMBL" id="CAH0549429.1"/>
    </source>
</evidence>
<dbReference type="Pfam" id="PF13855">
    <property type="entry name" value="LRR_8"/>
    <property type="match status" value="2"/>
</dbReference>
<dbReference type="Gene3D" id="3.80.10.10">
    <property type="entry name" value="Ribonuclease Inhibitor"/>
    <property type="match status" value="2"/>
</dbReference>
<evidence type="ECO:0000256" key="1">
    <source>
        <dbReference type="ARBA" id="ARBA00022614"/>
    </source>
</evidence>
<keyword evidence="1" id="KW-0433">Leucine-rich repeat</keyword>
<feature type="signal peptide" evidence="3">
    <location>
        <begin position="1"/>
        <end position="19"/>
    </location>
</feature>